<keyword evidence="6" id="KW-1185">Reference proteome</keyword>
<dbReference type="Pfam" id="PF14870">
    <property type="entry name" value="PSII_BNR"/>
    <property type="match status" value="3"/>
</dbReference>
<dbReference type="Proteomes" id="UP000326570">
    <property type="component" value="Unassembled WGS sequence"/>
</dbReference>
<feature type="domain" description="Photosynthesis system II assembly factor Ycf48/Hcf136-like" evidence="3">
    <location>
        <begin position="48"/>
        <end position="126"/>
    </location>
</feature>
<dbReference type="AlphaFoldDB" id="A0A5N1IXC5"/>
<feature type="domain" description="Secretion system C-terminal sorting" evidence="4">
    <location>
        <begin position="711"/>
        <end position="782"/>
    </location>
</feature>
<evidence type="ECO:0000313" key="5">
    <source>
        <dbReference type="EMBL" id="KAA9338990.1"/>
    </source>
</evidence>
<gene>
    <name evidence="5" type="ORF">F0P94_09370</name>
</gene>
<dbReference type="InterPro" id="IPR028203">
    <property type="entry name" value="PSII_CF48-like_dom"/>
</dbReference>
<evidence type="ECO:0000256" key="2">
    <source>
        <dbReference type="ARBA" id="ARBA00023276"/>
    </source>
</evidence>
<keyword evidence="2" id="KW-0604">Photosystem II</keyword>
<feature type="domain" description="Photosynthesis system II assembly factor Ycf48/Hcf136-like" evidence="3">
    <location>
        <begin position="371"/>
        <end position="525"/>
    </location>
</feature>
<dbReference type="NCBIfam" id="TIGR04183">
    <property type="entry name" value="Por_Secre_tail"/>
    <property type="match status" value="1"/>
</dbReference>
<dbReference type="PANTHER" id="PTHR47199:SF2">
    <property type="entry name" value="PHOTOSYSTEM II STABILITY_ASSEMBLY FACTOR HCF136, CHLOROPLASTIC"/>
    <property type="match status" value="1"/>
</dbReference>
<sequence length="784" mass="82897">MKNYLPNLNLVSRTVGLLGAGILLLFNPGKVAAQQCDRVVAVNGQKASEYLYSVDFTDPNTGITVGSAGVIMTTTDGGTNWTNRNSGTREALYDLHMLSGQLAYAVGGNGTVVKTVDGGLNWIKLPAFTSNFLRSVRFTHPDTGVVVGTNGTIFRTTNGGASWASVSSGVSSTAFLQEVVFPSSRIGYIVGTNGLLLKTTNGGLNWAPVGPATTYQYTSIAALSTTHIVMGRDDTNLLASSIDGGNTLNAEYLNIVGARVNRMHLLSNNIGYAVGNNARIYRRAGGSWSVLNNTIGSFYDIKFVSPTVGYAVGYGIIYKTSNGGSTWVHQNAVPDNAYRSLFFLNRSTGYMAGTAGKLHKTTDGGQTITTTTLSTTANLEAVCFTSPIIGFVSTNNTIFQTINGGTTWTSSAIPGGFLYTGGNFQFPTATTGYLGVSVNVSGQGTLAKTTNGGTTWTLLAQRFSGTTQDVRFISADTGFVATSGSSTGYIYRTTNGGQNWTQVLASTTSPVTSLAFANATTGVAIAGSNTSTSTAWRTTDAGVTWQPIIFPASQGNFGMRQITKTGTNTLLITGTYGSMLKSTDGGATWTHLEKITEAFLSHGVRADDSTSFIISSTRPLLLKYTTRNAINAPSITRNGSVLSSSAGYNNQWFLNGTPIPGATGQSFWAQQNGTYTVQLSQGTCTSPMSAPFIMTMAGFKEQDAPQLELSLYPNPAKNYLIITFNKTAGFQEITLSDIQGRAIRKVKTLNKNQIELDLKGLPAGVYVISASSGTAIAHRKVILN</sequence>
<dbReference type="GO" id="GO:0009523">
    <property type="term" value="C:photosystem II"/>
    <property type="evidence" value="ECO:0007669"/>
    <property type="project" value="UniProtKB-KW"/>
</dbReference>
<evidence type="ECO:0000259" key="4">
    <source>
        <dbReference type="Pfam" id="PF18962"/>
    </source>
</evidence>
<keyword evidence="1" id="KW-0602">Photosynthesis</keyword>
<name>A0A5N1IXC5_9BACT</name>
<dbReference type="InterPro" id="IPR015943">
    <property type="entry name" value="WD40/YVTN_repeat-like_dom_sf"/>
</dbReference>
<dbReference type="PANTHER" id="PTHR47199">
    <property type="entry name" value="PHOTOSYSTEM II STABILITY/ASSEMBLY FACTOR HCF136, CHLOROPLASTIC"/>
    <property type="match status" value="1"/>
</dbReference>
<comment type="caution">
    <text evidence="5">The sequence shown here is derived from an EMBL/GenBank/DDBJ whole genome shotgun (WGS) entry which is preliminary data.</text>
</comment>
<dbReference type="InterPro" id="IPR026444">
    <property type="entry name" value="Secre_tail"/>
</dbReference>
<organism evidence="5 6">
    <name type="scientific">Adhaeribacter soli</name>
    <dbReference type="NCBI Taxonomy" id="2607655"/>
    <lineage>
        <taxon>Bacteria</taxon>
        <taxon>Pseudomonadati</taxon>
        <taxon>Bacteroidota</taxon>
        <taxon>Cytophagia</taxon>
        <taxon>Cytophagales</taxon>
        <taxon>Hymenobacteraceae</taxon>
        <taxon>Adhaeribacter</taxon>
    </lineage>
</organism>
<dbReference type="RefSeq" id="WP_150903624.1">
    <property type="nucleotide sequence ID" value="NZ_VTWT01000004.1"/>
</dbReference>
<proteinExistence type="predicted"/>
<dbReference type="GO" id="GO:0015979">
    <property type="term" value="P:photosynthesis"/>
    <property type="evidence" value="ECO:0007669"/>
    <property type="project" value="UniProtKB-KW"/>
</dbReference>
<dbReference type="EMBL" id="VTWT01000004">
    <property type="protein sequence ID" value="KAA9338990.1"/>
    <property type="molecule type" value="Genomic_DNA"/>
</dbReference>
<dbReference type="SUPFAM" id="SSF110296">
    <property type="entry name" value="Oligoxyloglucan reducing end-specific cellobiohydrolase"/>
    <property type="match status" value="2"/>
</dbReference>
<protein>
    <submittedName>
        <fullName evidence="5">T9SS type A sorting domain-containing protein</fullName>
    </submittedName>
</protein>
<evidence type="ECO:0000313" key="6">
    <source>
        <dbReference type="Proteomes" id="UP000326570"/>
    </source>
</evidence>
<reference evidence="5 6" key="1">
    <citation type="submission" date="2019-09" db="EMBL/GenBank/DDBJ databases">
        <title>Genome sequence of Adhaeribacter sp. M2.</title>
        <authorList>
            <person name="Srinivasan S."/>
        </authorList>
    </citation>
    <scope>NUCLEOTIDE SEQUENCE [LARGE SCALE GENOMIC DNA]</scope>
    <source>
        <strain evidence="5 6">M2</strain>
    </source>
</reference>
<dbReference type="Pfam" id="PF18962">
    <property type="entry name" value="Por_Secre_tail"/>
    <property type="match status" value="1"/>
</dbReference>
<accession>A0A5N1IXC5</accession>
<evidence type="ECO:0000259" key="3">
    <source>
        <dbReference type="Pfam" id="PF14870"/>
    </source>
</evidence>
<feature type="domain" description="Photosynthesis system II assembly factor Ycf48/Hcf136-like" evidence="3">
    <location>
        <begin position="131"/>
        <end position="208"/>
    </location>
</feature>
<dbReference type="Gene3D" id="2.130.10.10">
    <property type="entry name" value="YVTN repeat-like/Quinoprotein amine dehydrogenase"/>
    <property type="match status" value="3"/>
</dbReference>
<evidence type="ECO:0000256" key="1">
    <source>
        <dbReference type="ARBA" id="ARBA00022531"/>
    </source>
</evidence>